<dbReference type="GO" id="GO:0005634">
    <property type="term" value="C:nucleus"/>
    <property type="evidence" value="ECO:0007669"/>
    <property type="project" value="TreeGrafter"/>
</dbReference>
<dbReference type="SUPFAM" id="SSF54631">
    <property type="entry name" value="CBS-domain pair"/>
    <property type="match status" value="2"/>
</dbReference>
<evidence type="ECO:0000313" key="8">
    <source>
        <dbReference type="EMBL" id="CAD7093208.1"/>
    </source>
</evidence>
<feature type="domain" description="CBS" evidence="7">
    <location>
        <begin position="301"/>
        <end position="361"/>
    </location>
</feature>
<dbReference type="EMBL" id="LR899014">
    <property type="protein sequence ID" value="CAD7093208.1"/>
    <property type="molecule type" value="Genomic_DNA"/>
</dbReference>
<dbReference type="FunFam" id="3.10.580.10:FF:000003">
    <property type="entry name" value="Protein kinase AMP-activated non-catalytic subunit gamma 1"/>
    <property type="match status" value="1"/>
</dbReference>
<feature type="compositionally biased region" description="Basic and acidic residues" evidence="6">
    <location>
        <begin position="486"/>
        <end position="495"/>
    </location>
</feature>
<dbReference type="Proteomes" id="UP000594454">
    <property type="component" value="Chromosome 6"/>
</dbReference>
<dbReference type="InterPro" id="IPR046342">
    <property type="entry name" value="CBS_dom_sf"/>
</dbReference>
<dbReference type="Gene3D" id="3.10.580.10">
    <property type="entry name" value="CBS-domain"/>
    <property type="match status" value="2"/>
</dbReference>
<dbReference type="CDD" id="cd04618">
    <property type="entry name" value="CBS_euAMPK_gamma-like_repeat1"/>
    <property type="match status" value="1"/>
</dbReference>
<evidence type="ECO:0000256" key="2">
    <source>
        <dbReference type="ARBA" id="ARBA00022737"/>
    </source>
</evidence>
<dbReference type="GO" id="GO:0031588">
    <property type="term" value="C:nucleotide-activated protein kinase complex"/>
    <property type="evidence" value="ECO:0007669"/>
    <property type="project" value="TreeGrafter"/>
</dbReference>
<dbReference type="InterPro" id="IPR000644">
    <property type="entry name" value="CBS_dom"/>
</dbReference>
<dbReference type="GO" id="GO:0016208">
    <property type="term" value="F:AMP binding"/>
    <property type="evidence" value="ECO:0007669"/>
    <property type="project" value="TreeGrafter"/>
</dbReference>
<evidence type="ECO:0000259" key="7">
    <source>
        <dbReference type="PROSITE" id="PS51371"/>
    </source>
</evidence>
<dbReference type="PANTHER" id="PTHR13780:SF35">
    <property type="entry name" value="LD22662P"/>
    <property type="match status" value="1"/>
</dbReference>
<dbReference type="InParanoid" id="A0A7R8V5T6"/>
<accession>A0A7R8V5T6</accession>
<comment type="similarity">
    <text evidence="1">Belongs to the 5'-AMP-activated protein kinase gamma subunit family.</text>
</comment>
<feature type="region of interest" description="Disordered" evidence="6">
    <location>
        <begin position="363"/>
        <end position="527"/>
    </location>
</feature>
<evidence type="ECO:0000256" key="3">
    <source>
        <dbReference type="ARBA" id="ARBA00023122"/>
    </source>
</evidence>
<evidence type="ECO:0000256" key="4">
    <source>
        <dbReference type="ARBA" id="ARBA00025878"/>
    </source>
</evidence>
<feature type="domain" description="CBS" evidence="7">
    <location>
        <begin position="76"/>
        <end position="138"/>
    </location>
</feature>
<dbReference type="Pfam" id="PF00571">
    <property type="entry name" value="CBS"/>
    <property type="match status" value="3"/>
</dbReference>
<evidence type="ECO:0000256" key="1">
    <source>
        <dbReference type="ARBA" id="ARBA00006750"/>
    </source>
</evidence>
<feature type="domain" description="CBS" evidence="7">
    <location>
        <begin position="155"/>
        <end position="215"/>
    </location>
</feature>
<gene>
    <name evidence="8" type="ORF">HERILL_LOCUS15506</name>
</gene>
<sequence length="527" mass="59647">MLQLHFYSNHAGRLVLGGGSNDWWLTDTYPLDSIKEFEQISEAWKRCLAELLRKEEDESQIFVKFFRFHKCYDLIPTSAKLVVFDTQLLVKKAFYALVYNGVRAAPLWDSQKQQFVGMLTITDFIKILQMYYTSPQTSMDQLEEHKLDTWRNALHNQVMPLVSIGPDASLYDAIKTLIHNRIHRLPVIDPLTGNVLYILTHKRILRFLFLYINELPKPSCMQKTLRELKIGSYENIETATESTSIITALRKFVERRVSALPLVDSEGRLVDIYAKFDVINLAAEKTYNDLDVSLRKANEHRNEWFEGVQKCHLDETLYTIMERIVRAEVHRLVVVDDDKKVIGIISLSDILLYLVLNPTGEGMGGNEHSLRATDPKLQTRTPDDEDNSNRTPSGSGSRSLIEDIQEEDAKEEAVCTPKKDEDSEGGTIATASADDKANEVTEPSSEIDADVNKSQGDAADDSLPKEQPVDDAVKESSQTQLIEDCVSLKKDETEKNLNSLSSEDSNLHPEPTLNSGVHVREVAMVSE</sequence>
<evidence type="ECO:0000256" key="6">
    <source>
        <dbReference type="SAM" id="MobiDB-lite"/>
    </source>
</evidence>
<proteinExistence type="inferred from homology"/>
<dbReference type="InterPro" id="IPR050511">
    <property type="entry name" value="AMPK_gamma/SDS23_families"/>
</dbReference>
<name>A0A7R8V5T6_HERIL</name>
<dbReference type="CDD" id="cd04641">
    <property type="entry name" value="CBS_euAMPK_gamma-like_repeat2"/>
    <property type="match status" value="1"/>
</dbReference>
<dbReference type="GO" id="GO:0019901">
    <property type="term" value="F:protein kinase binding"/>
    <property type="evidence" value="ECO:0007669"/>
    <property type="project" value="TreeGrafter"/>
</dbReference>
<comment type="subunit">
    <text evidence="4">AMPK is a heterotrimer of an alpha catalytic subunit (PRKAA1 or PRKAA2), a beta (PRKAB1 or PRKAB2) and a gamma non-catalytic subunits (PRKAG1, PRKAG2 or PRKAG3). Interacts with FNIP1 and FNIP2.</text>
</comment>
<keyword evidence="3 5" id="KW-0129">CBS domain</keyword>
<feature type="compositionally biased region" description="Polar residues" evidence="6">
    <location>
        <begin position="389"/>
        <end position="398"/>
    </location>
</feature>
<organism evidence="8 9">
    <name type="scientific">Hermetia illucens</name>
    <name type="common">Black soldier fly</name>
    <dbReference type="NCBI Taxonomy" id="343691"/>
    <lineage>
        <taxon>Eukaryota</taxon>
        <taxon>Metazoa</taxon>
        <taxon>Ecdysozoa</taxon>
        <taxon>Arthropoda</taxon>
        <taxon>Hexapoda</taxon>
        <taxon>Insecta</taxon>
        <taxon>Pterygota</taxon>
        <taxon>Neoptera</taxon>
        <taxon>Endopterygota</taxon>
        <taxon>Diptera</taxon>
        <taxon>Brachycera</taxon>
        <taxon>Stratiomyomorpha</taxon>
        <taxon>Stratiomyidae</taxon>
        <taxon>Hermetiinae</taxon>
        <taxon>Hermetia</taxon>
    </lineage>
</organism>
<keyword evidence="2" id="KW-0677">Repeat</keyword>
<reference evidence="8 9" key="1">
    <citation type="submission" date="2020-11" db="EMBL/GenBank/DDBJ databases">
        <authorList>
            <person name="Wallbank WR R."/>
            <person name="Pardo Diaz C."/>
            <person name="Kozak K."/>
            <person name="Martin S."/>
            <person name="Jiggins C."/>
            <person name="Moest M."/>
            <person name="Warren A I."/>
            <person name="Generalovic N T."/>
            <person name="Byers J.R.P. K."/>
            <person name="Montejo-Kovacevich G."/>
            <person name="Yen C E."/>
        </authorList>
    </citation>
    <scope>NUCLEOTIDE SEQUENCE [LARGE SCALE GENOMIC DNA]</scope>
</reference>
<feature type="compositionally biased region" description="Basic and acidic residues" evidence="6">
    <location>
        <begin position="411"/>
        <end position="421"/>
    </location>
</feature>
<dbReference type="OrthoDB" id="449052at2759"/>
<protein>
    <recommendedName>
        <fullName evidence="7">CBS domain-containing protein</fullName>
    </recommendedName>
</protein>
<dbReference type="PROSITE" id="PS51371">
    <property type="entry name" value="CBS"/>
    <property type="match status" value="4"/>
</dbReference>
<dbReference type="GO" id="GO:0019887">
    <property type="term" value="F:protein kinase regulator activity"/>
    <property type="evidence" value="ECO:0007669"/>
    <property type="project" value="TreeGrafter"/>
</dbReference>
<dbReference type="SMART" id="SM00116">
    <property type="entry name" value="CBS"/>
    <property type="match status" value="4"/>
</dbReference>
<dbReference type="AlphaFoldDB" id="A0A7R8V5T6"/>
<keyword evidence="9" id="KW-1185">Reference proteome</keyword>
<feature type="domain" description="CBS" evidence="7">
    <location>
        <begin position="230"/>
        <end position="290"/>
    </location>
</feature>
<evidence type="ECO:0000313" key="9">
    <source>
        <dbReference type="Proteomes" id="UP000594454"/>
    </source>
</evidence>
<dbReference type="PANTHER" id="PTHR13780">
    <property type="entry name" value="AMP-ACTIVATED PROTEIN KINASE, GAMMA REGULATORY SUBUNIT"/>
    <property type="match status" value="1"/>
</dbReference>
<evidence type="ECO:0000256" key="5">
    <source>
        <dbReference type="PROSITE-ProRule" id="PRU00703"/>
    </source>
</evidence>
<dbReference type="GO" id="GO:0005737">
    <property type="term" value="C:cytoplasm"/>
    <property type="evidence" value="ECO:0007669"/>
    <property type="project" value="TreeGrafter"/>
</dbReference>
<feature type="compositionally biased region" description="Basic and acidic residues" evidence="6">
    <location>
        <begin position="462"/>
        <end position="474"/>
    </location>
</feature>